<dbReference type="Proteomes" id="UP000799302">
    <property type="component" value="Unassembled WGS sequence"/>
</dbReference>
<keyword evidence="5" id="KW-1185">Reference proteome</keyword>
<dbReference type="InterPro" id="IPR050316">
    <property type="entry name" value="Tyrosinase/Hemocyanin"/>
</dbReference>
<feature type="non-terminal residue" evidence="4">
    <location>
        <position position="1"/>
    </location>
</feature>
<dbReference type="PANTHER" id="PTHR11474">
    <property type="entry name" value="TYROSINASE FAMILY MEMBER"/>
    <property type="match status" value="1"/>
</dbReference>
<accession>A0A6A6UN72</accession>
<dbReference type="GO" id="GO:0046872">
    <property type="term" value="F:metal ion binding"/>
    <property type="evidence" value="ECO:0007669"/>
    <property type="project" value="UniProtKB-KW"/>
</dbReference>
<feature type="non-terminal residue" evidence="4">
    <location>
        <position position="265"/>
    </location>
</feature>
<dbReference type="Gene3D" id="1.10.1280.10">
    <property type="entry name" value="Di-copper center containing domain from catechol oxidase"/>
    <property type="match status" value="1"/>
</dbReference>
<dbReference type="GO" id="GO:0016491">
    <property type="term" value="F:oxidoreductase activity"/>
    <property type="evidence" value="ECO:0007669"/>
    <property type="project" value="InterPro"/>
</dbReference>
<evidence type="ECO:0000259" key="3">
    <source>
        <dbReference type="Pfam" id="PF00264"/>
    </source>
</evidence>
<dbReference type="PANTHER" id="PTHR11474:SF126">
    <property type="entry name" value="TYROSINASE-LIKE PROTEIN TYR-1-RELATED"/>
    <property type="match status" value="1"/>
</dbReference>
<dbReference type="InterPro" id="IPR008922">
    <property type="entry name" value="Di-copper_centre_dom_sf"/>
</dbReference>
<dbReference type="Pfam" id="PF00264">
    <property type="entry name" value="Tyrosinase"/>
    <property type="match status" value="1"/>
</dbReference>
<name>A0A6A6UN72_9PEZI</name>
<evidence type="ECO:0000256" key="2">
    <source>
        <dbReference type="ARBA" id="ARBA00023008"/>
    </source>
</evidence>
<evidence type="ECO:0000313" key="5">
    <source>
        <dbReference type="Proteomes" id="UP000799302"/>
    </source>
</evidence>
<proteinExistence type="predicted"/>
<feature type="domain" description="Tyrosinase copper-binding" evidence="3">
    <location>
        <begin position="33"/>
        <end position="259"/>
    </location>
</feature>
<dbReference type="EMBL" id="MU004232">
    <property type="protein sequence ID" value="KAF2672518.1"/>
    <property type="molecule type" value="Genomic_DNA"/>
</dbReference>
<keyword evidence="1" id="KW-0479">Metal-binding</keyword>
<gene>
    <name evidence="4" type="ORF">BT63DRAFT_362256</name>
</gene>
<organism evidence="4 5">
    <name type="scientific">Microthyrium microscopicum</name>
    <dbReference type="NCBI Taxonomy" id="703497"/>
    <lineage>
        <taxon>Eukaryota</taxon>
        <taxon>Fungi</taxon>
        <taxon>Dikarya</taxon>
        <taxon>Ascomycota</taxon>
        <taxon>Pezizomycotina</taxon>
        <taxon>Dothideomycetes</taxon>
        <taxon>Dothideomycetes incertae sedis</taxon>
        <taxon>Microthyriales</taxon>
        <taxon>Microthyriaceae</taxon>
        <taxon>Microthyrium</taxon>
    </lineage>
</organism>
<protein>
    <submittedName>
        <fullName evidence="4">Di-copper centre-containing protein</fullName>
    </submittedName>
</protein>
<evidence type="ECO:0000256" key="1">
    <source>
        <dbReference type="ARBA" id="ARBA00022723"/>
    </source>
</evidence>
<reference evidence="4" key="1">
    <citation type="journal article" date="2020" name="Stud. Mycol.">
        <title>101 Dothideomycetes genomes: a test case for predicting lifestyles and emergence of pathogens.</title>
        <authorList>
            <person name="Haridas S."/>
            <person name="Albert R."/>
            <person name="Binder M."/>
            <person name="Bloem J."/>
            <person name="Labutti K."/>
            <person name="Salamov A."/>
            <person name="Andreopoulos B."/>
            <person name="Baker S."/>
            <person name="Barry K."/>
            <person name="Bills G."/>
            <person name="Bluhm B."/>
            <person name="Cannon C."/>
            <person name="Castanera R."/>
            <person name="Culley D."/>
            <person name="Daum C."/>
            <person name="Ezra D."/>
            <person name="Gonzalez J."/>
            <person name="Henrissat B."/>
            <person name="Kuo A."/>
            <person name="Liang C."/>
            <person name="Lipzen A."/>
            <person name="Lutzoni F."/>
            <person name="Magnuson J."/>
            <person name="Mondo S."/>
            <person name="Nolan M."/>
            <person name="Ohm R."/>
            <person name="Pangilinan J."/>
            <person name="Park H.-J."/>
            <person name="Ramirez L."/>
            <person name="Alfaro M."/>
            <person name="Sun H."/>
            <person name="Tritt A."/>
            <person name="Yoshinaga Y."/>
            <person name="Zwiers L.-H."/>
            <person name="Turgeon B."/>
            <person name="Goodwin S."/>
            <person name="Spatafora J."/>
            <person name="Crous P."/>
            <person name="Grigoriev I."/>
        </authorList>
    </citation>
    <scope>NUCLEOTIDE SEQUENCE</scope>
    <source>
        <strain evidence="4">CBS 115976</strain>
    </source>
</reference>
<dbReference type="SUPFAM" id="SSF48056">
    <property type="entry name" value="Di-copper centre-containing domain"/>
    <property type="match status" value="1"/>
</dbReference>
<sequence>RSLTVDERKLYLKATKCMYDTPSKFKSRFPIARSRYDDFVILHIDIASFGGHEDGDILAWHRYVLQQWEDALINECGWKGGIPYWNWFLDTPSQGGSFLKSPIFDPISGFGGNGKPDPDNILQKLNGTGGGCIQDGIFKDVKLWIGPVGQMIPNNPRCLTRNFLPWVVEQHNATDTLRKALKARDFREFMKWVQKDEAGGPHNHPEGPPALNVIFDDLHGIGHYSINGEMGDPLGSMNEPLFWLHHGGIDQFWSLWQDQDLTHRL</sequence>
<dbReference type="PRINTS" id="PR00092">
    <property type="entry name" value="TYROSINASE"/>
</dbReference>
<dbReference type="AlphaFoldDB" id="A0A6A6UN72"/>
<dbReference type="OrthoDB" id="6132182at2759"/>
<keyword evidence="2" id="KW-0186">Copper</keyword>
<evidence type="ECO:0000313" key="4">
    <source>
        <dbReference type="EMBL" id="KAF2672518.1"/>
    </source>
</evidence>
<dbReference type="InterPro" id="IPR002227">
    <property type="entry name" value="Tyrosinase_Cu-bd"/>
</dbReference>